<dbReference type="PANTHER" id="PTHR47074">
    <property type="entry name" value="BNAC02G40300D PROTEIN"/>
    <property type="match status" value="1"/>
</dbReference>
<dbReference type="EMBL" id="JARKNE010000002">
    <property type="protein sequence ID" value="KAK5842640.1"/>
    <property type="molecule type" value="Genomic_DNA"/>
</dbReference>
<evidence type="ECO:0000313" key="2">
    <source>
        <dbReference type="EMBL" id="KAK5842640.1"/>
    </source>
</evidence>
<dbReference type="Proteomes" id="UP001358586">
    <property type="component" value="Chromosome 2"/>
</dbReference>
<feature type="domain" description="RNase H type-1" evidence="1">
    <location>
        <begin position="55"/>
        <end position="152"/>
    </location>
</feature>
<evidence type="ECO:0000259" key="1">
    <source>
        <dbReference type="Pfam" id="PF13456"/>
    </source>
</evidence>
<gene>
    <name evidence="2" type="ORF">PVK06_005018</name>
</gene>
<organism evidence="2 3">
    <name type="scientific">Gossypium arboreum</name>
    <name type="common">Tree cotton</name>
    <name type="synonym">Gossypium nanking</name>
    <dbReference type="NCBI Taxonomy" id="29729"/>
    <lineage>
        <taxon>Eukaryota</taxon>
        <taxon>Viridiplantae</taxon>
        <taxon>Streptophyta</taxon>
        <taxon>Embryophyta</taxon>
        <taxon>Tracheophyta</taxon>
        <taxon>Spermatophyta</taxon>
        <taxon>Magnoliopsida</taxon>
        <taxon>eudicotyledons</taxon>
        <taxon>Gunneridae</taxon>
        <taxon>Pentapetalae</taxon>
        <taxon>rosids</taxon>
        <taxon>malvids</taxon>
        <taxon>Malvales</taxon>
        <taxon>Malvaceae</taxon>
        <taxon>Malvoideae</taxon>
        <taxon>Gossypium</taxon>
    </lineage>
</organism>
<dbReference type="CDD" id="cd06222">
    <property type="entry name" value="RNase_H_like"/>
    <property type="match status" value="1"/>
</dbReference>
<protein>
    <recommendedName>
        <fullName evidence="1">RNase H type-1 domain-containing protein</fullName>
    </recommendedName>
</protein>
<dbReference type="InterPro" id="IPR052929">
    <property type="entry name" value="RNase_H-like_EbsB-rel"/>
</dbReference>
<dbReference type="InterPro" id="IPR044730">
    <property type="entry name" value="RNase_H-like_dom_plant"/>
</dbReference>
<reference evidence="2 3" key="1">
    <citation type="submission" date="2023-03" db="EMBL/GenBank/DDBJ databases">
        <title>WGS of Gossypium arboreum.</title>
        <authorList>
            <person name="Yu D."/>
        </authorList>
    </citation>
    <scope>NUCLEOTIDE SEQUENCE [LARGE SCALE GENOMIC DNA]</scope>
    <source>
        <tissue evidence="2">Leaf</tissue>
    </source>
</reference>
<comment type="caution">
    <text evidence="2">The sequence shown here is derived from an EMBL/GenBank/DDBJ whole genome shotgun (WGS) entry which is preliminary data.</text>
</comment>
<proteinExistence type="predicted"/>
<evidence type="ECO:0000313" key="3">
    <source>
        <dbReference type="Proteomes" id="UP001358586"/>
    </source>
</evidence>
<dbReference type="Pfam" id="PF13456">
    <property type="entry name" value="RVT_3"/>
    <property type="match status" value="1"/>
</dbReference>
<name>A0ABR0QTL5_GOSAR</name>
<sequence length="187" mass="21096">MIHPLIGLDNDLLKALTMYNSLFSPYGLSGPLKIKSFMRAFINRFRRYLSFFKAACVGVVVRDSAGLLLGLAFFWQDNISCPLTSKALSCVQAIHVAQDLGFKNVELEGDSEVLISKLNVADIDKSTISSIIWDVKRLVLGFEHFKFHYIKRFNLVLIGDLRLWRWSFSGHAFLAVKNVCVFSTALS</sequence>
<dbReference type="InterPro" id="IPR002156">
    <property type="entry name" value="RNaseH_domain"/>
</dbReference>
<keyword evidence="3" id="KW-1185">Reference proteome</keyword>
<dbReference type="PANTHER" id="PTHR47074:SF11">
    <property type="entry name" value="REVERSE TRANSCRIPTASE-LIKE PROTEIN"/>
    <property type="match status" value="1"/>
</dbReference>
<accession>A0ABR0QTL5</accession>